<accession>A0A1F4ZUY1</accession>
<evidence type="ECO:0000256" key="8">
    <source>
        <dbReference type="SAM" id="Phobius"/>
    </source>
</evidence>
<evidence type="ECO:0000256" key="4">
    <source>
        <dbReference type="ARBA" id="ARBA00022519"/>
    </source>
</evidence>
<keyword evidence="3" id="KW-1003">Cell membrane</keyword>
<dbReference type="Gene3D" id="1.20.81.30">
    <property type="entry name" value="Type II secretion system (T2SS), domain F"/>
    <property type="match status" value="2"/>
</dbReference>
<evidence type="ECO:0000256" key="3">
    <source>
        <dbReference type="ARBA" id="ARBA00022475"/>
    </source>
</evidence>
<organism evidence="10 11">
    <name type="scientific">Candidatus Amesbacteria bacterium RIFOXYB1_FULL_44_23</name>
    <dbReference type="NCBI Taxonomy" id="1797263"/>
    <lineage>
        <taxon>Bacteria</taxon>
        <taxon>Candidatus Amesiibacteriota</taxon>
    </lineage>
</organism>
<evidence type="ECO:0000256" key="6">
    <source>
        <dbReference type="ARBA" id="ARBA00022989"/>
    </source>
</evidence>
<dbReference type="GO" id="GO:0015628">
    <property type="term" value="P:protein secretion by the type II secretion system"/>
    <property type="evidence" value="ECO:0007669"/>
    <property type="project" value="TreeGrafter"/>
</dbReference>
<evidence type="ECO:0000256" key="5">
    <source>
        <dbReference type="ARBA" id="ARBA00022692"/>
    </source>
</evidence>
<evidence type="ECO:0000259" key="9">
    <source>
        <dbReference type="Pfam" id="PF00482"/>
    </source>
</evidence>
<comment type="subcellular location">
    <subcellularLocation>
        <location evidence="1">Cell inner membrane</location>
        <topology evidence="1">Multi-pass membrane protein</topology>
    </subcellularLocation>
</comment>
<keyword evidence="4" id="KW-0997">Cell inner membrane</keyword>
<proteinExistence type="inferred from homology"/>
<feature type="transmembrane region" description="Helical" evidence="8">
    <location>
        <begin position="166"/>
        <end position="187"/>
    </location>
</feature>
<dbReference type="FunFam" id="1.20.81.30:FF:000001">
    <property type="entry name" value="Type II secretion system protein F"/>
    <property type="match status" value="1"/>
</dbReference>
<evidence type="ECO:0000313" key="10">
    <source>
        <dbReference type="EMBL" id="OGD09898.1"/>
    </source>
</evidence>
<dbReference type="InterPro" id="IPR018076">
    <property type="entry name" value="T2SS_GspF_dom"/>
</dbReference>
<evidence type="ECO:0000256" key="7">
    <source>
        <dbReference type="ARBA" id="ARBA00023136"/>
    </source>
</evidence>
<evidence type="ECO:0000256" key="2">
    <source>
        <dbReference type="ARBA" id="ARBA00005745"/>
    </source>
</evidence>
<name>A0A1F4ZUY1_9BACT</name>
<keyword evidence="6 8" id="KW-1133">Transmembrane helix</keyword>
<keyword evidence="5 8" id="KW-0812">Transmembrane</keyword>
<dbReference type="AlphaFoldDB" id="A0A1F4ZUY1"/>
<dbReference type="Pfam" id="PF00482">
    <property type="entry name" value="T2SSF"/>
    <property type="match status" value="2"/>
</dbReference>
<comment type="similarity">
    <text evidence="2">Belongs to the GSP F family.</text>
</comment>
<sequence length="350" mass="38957">MAQKMSQIEKLMFTKHLGLMLRSGISLGEAVDTMALQMKKESTRKIIEKIRSKISNGETMEKALSGFPSIFDALYRSIVAVGERSGSLDKSLDYLASNIGKSYEFKKKVNSAMMYPTIVLTAAAISGITVTLFVLPKLVEMFSSLDVELPISTKILMFIASVSKDFGWLILLGLIGMILGSIALLKIPNVRRNWQKFWLKFPWVGDLVTEIQVALVCRNLGVMVKSAIPLDEAIQITATSTDNLVFRRYLERWYKAVIAGKSLGDEMGQRGYRFVPIIVPRMVKVGEKSGNLDQTLLYLADFFEEEVDDKVRNLGSIIEPMMLVVIAVVVGFVAMAIISPIYQLTGGVHR</sequence>
<feature type="domain" description="Type II secretion system protein GspF" evidence="9">
    <location>
        <begin position="13"/>
        <end position="136"/>
    </location>
</feature>
<feature type="domain" description="Type II secretion system protein GspF" evidence="9">
    <location>
        <begin position="217"/>
        <end position="340"/>
    </location>
</feature>
<comment type="caution">
    <text evidence="10">The sequence shown here is derived from an EMBL/GenBank/DDBJ whole genome shotgun (WGS) entry which is preliminary data.</text>
</comment>
<evidence type="ECO:0000256" key="1">
    <source>
        <dbReference type="ARBA" id="ARBA00004429"/>
    </source>
</evidence>
<gene>
    <name evidence="10" type="ORF">A2397_06255</name>
</gene>
<protein>
    <recommendedName>
        <fullName evidence="9">Type II secretion system protein GspF domain-containing protein</fullName>
    </recommendedName>
</protein>
<dbReference type="GO" id="GO:0005886">
    <property type="term" value="C:plasma membrane"/>
    <property type="evidence" value="ECO:0007669"/>
    <property type="project" value="UniProtKB-SubCell"/>
</dbReference>
<dbReference type="InterPro" id="IPR003004">
    <property type="entry name" value="GspF/PilC"/>
</dbReference>
<keyword evidence="7 8" id="KW-0472">Membrane</keyword>
<dbReference type="STRING" id="1797263.A2397_06255"/>
<dbReference type="EMBL" id="MEXR01000019">
    <property type="protein sequence ID" value="OGD09898.1"/>
    <property type="molecule type" value="Genomic_DNA"/>
</dbReference>
<dbReference type="InterPro" id="IPR042094">
    <property type="entry name" value="T2SS_GspF_sf"/>
</dbReference>
<dbReference type="PANTHER" id="PTHR30012:SF0">
    <property type="entry name" value="TYPE II SECRETION SYSTEM PROTEIN F-RELATED"/>
    <property type="match status" value="1"/>
</dbReference>
<dbReference type="PANTHER" id="PTHR30012">
    <property type="entry name" value="GENERAL SECRETION PATHWAY PROTEIN"/>
    <property type="match status" value="1"/>
</dbReference>
<dbReference type="Proteomes" id="UP000176424">
    <property type="component" value="Unassembled WGS sequence"/>
</dbReference>
<evidence type="ECO:0000313" key="11">
    <source>
        <dbReference type="Proteomes" id="UP000176424"/>
    </source>
</evidence>
<reference evidence="10 11" key="1">
    <citation type="journal article" date="2016" name="Nat. Commun.">
        <title>Thousands of microbial genomes shed light on interconnected biogeochemical processes in an aquifer system.</title>
        <authorList>
            <person name="Anantharaman K."/>
            <person name="Brown C.T."/>
            <person name="Hug L.A."/>
            <person name="Sharon I."/>
            <person name="Castelle C.J."/>
            <person name="Probst A.J."/>
            <person name="Thomas B.C."/>
            <person name="Singh A."/>
            <person name="Wilkins M.J."/>
            <person name="Karaoz U."/>
            <person name="Brodie E.L."/>
            <person name="Williams K.H."/>
            <person name="Hubbard S.S."/>
            <person name="Banfield J.F."/>
        </authorList>
    </citation>
    <scope>NUCLEOTIDE SEQUENCE [LARGE SCALE GENOMIC DNA]</scope>
</reference>
<feature type="transmembrane region" description="Helical" evidence="8">
    <location>
        <begin position="112"/>
        <end position="135"/>
    </location>
</feature>
<feature type="transmembrane region" description="Helical" evidence="8">
    <location>
        <begin position="322"/>
        <end position="342"/>
    </location>
</feature>
<dbReference type="PRINTS" id="PR00812">
    <property type="entry name" value="BCTERIALGSPF"/>
</dbReference>